<proteinExistence type="predicted"/>
<feature type="compositionally biased region" description="Polar residues" evidence="1">
    <location>
        <begin position="15"/>
        <end position="28"/>
    </location>
</feature>
<gene>
    <name evidence="2" type="ORF">ABID08_002022</name>
</gene>
<dbReference type="RefSeq" id="WP_168296970.1">
    <property type="nucleotide sequence ID" value="NZ_CP071604.1"/>
</dbReference>
<dbReference type="EMBL" id="JBEPMY010000004">
    <property type="protein sequence ID" value="MET3754665.1"/>
    <property type="molecule type" value="Genomic_DNA"/>
</dbReference>
<protein>
    <submittedName>
        <fullName evidence="2">Uncharacterized protein</fullName>
    </submittedName>
</protein>
<accession>A0ABV2MDZ4</accession>
<evidence type="ECO:0000313" key="2">
    <source>
        <dbReference type="EMBL" id="MET3754665.1"/>
    </source>
</evidence>
<dbReference type="GeneID" id="91148533"/>
<sequence length="152" mass="16952">MAEDEKDKGGVAAPPSNNLTRNGSNNSVPADAGKPDPALFDPRIEAILENSPRRDLDEFTEECVACLEDACRKQEKASEGFLLNKESEDRLSRALAFDDDTLRVRRFTYSDGCKFALYDCCRCNWSGAHFHDLKGRYEAALQLEAQAKEGDE</sequence>
<evidence type="ECO:0000256" key="1">
    <source>
        <dbReference type="SAM" id="MobiDB-lite"/>
    </source>
</evidence>
<name>A0ABV2MDZ4_9HYPH</name>
<comment type="caution">
    <text evidence="2">The sequence shown here is derived from an EMBL/GenBank/DDBJ whole genome shotgun (WGS) entry which is preliminary data.</text>
</comment>
<dbReference type="Proteomes" id="UP001549077">
    <property type="component" value="Unassembled WGS sequence"/>
</dbReference>
<keyword evidence="3" id="KW-1185">Reference proteome</keyword>
<feature type="region of interest" description="Disordered" evidence="1">
    <location>
        <begin position="1"/>
        <end position="39"/>
    </location>
</feature>
<organism evidence="2 3">
    <name type="scientific">Rhizobium binae</name>
    <dbReference type="NCBI Taxonomy" id="1138190"/>
    <lineage>
        <taxon>Bacteria</taxon>
        <taxon>Pseudomonadati</taxon>
        <taxon>Pseudomonadota</taxon>
        <taxon>Alphaproteobacteria</taxon>
        <taxon>Hyphomicrobiales</taxon>
        <taxon>Rhizobiaceae</taxon>
        <taxon>Rhizobium/Agrobacterium group</taxon>
        <taxon>Rhizobium</taxon>
    </lineage>
</organism>
<reference evidence="2 3" key="1">
    <citation type="submission" date="2024-06" db="EMBL/GenBank/DDBJ databases">
        <title>Genomic Encyclopedia of Type Strains, Phase IV (KMG-IV): sequencing the most valuable type-strain genomes for metagenomic binning, comparative biology and taxonomic classification.</title>
        <authorList>
            <person name="Goeker M."/>
        </authorList>
    </citation>
    <scope>NUCLEOTIDE SEQUENCE [LARGE SCALE GENOMIC DNA]</scope>
    <source>
        <strain evidence="2 3">DSM 29288</strain>
    </source>
</reference>
<evidence type="ECO:0000313" key="3">
    <source>
        <dbReference type="Proteomes" id="UP001549077"/>
    </source>
</evidence>